<dbReference type="PANTHER" id="PTHR23410:SF12">
    <property type="entry name" value="LARGE RIBOSOMAL SUBUNIT PROTEIN UL18"/>
    <property type="match status" value="1"/>
</dbReference>
<dbReference type="OrthoDB" id="779871at2759"/>
<evidence type="ECO:0000259" key="8">
    <source>
        <dbReference type="Pfam" id="PF14204"/>
    </source>
</evidence>
<proteinExistence type="inferred from homology"/>
<evidence type="ECO:0000313" key="10">
    <source>
        <dbReference type="Proteomes" id="UP001055439"/>
    </source>
</evidence>
<comment type="subunit">
    <text evidence="3">Component of the large ribosomal subunit (LSU).</text>
</comment>
<organism evidence="9 10">
    <name type="scientific">Musa troglodytarum</name>
    <name type="common">fe'i banana</name>
    <dbReference type="NCBI Taxonomy" id="320322"/>
    <lineage>
        <taxon>Eukaryota</taxon>
        <taxon>Viridiplantae</taxon>
        <taxon>Streptophyta</taxon>
        <taxon>Embryophyta</taxon>
        <taxon>Tracheophyta</taxon>
        <taxon>Spermatophyta</taxon>
        <taxon>Magnoliopsida</taxon>
        <taxon>Liliopsida</taxon>
        <taxon>Zingiberales</taxon>
        <taxon>Musaceae</taxon>
        <taxon>Musa</taxon>
    </lineage>
</organism>
<evidence type="ECO:0000256" key="2">
    <source>
        <dbReference type="ARBA" id="ARBA00007116"/>
    </source>
</evidence>
<evidence type="ECO:0000256" key="7">
    <source>
        <dbReference type="SAM" id="MobiDB-lite"/>
    </source>
</evidence>
<keyword evidence="6" id="KW-0687">Ribonucleoprotein</keyword>
<name>A0A9E7JH21_9LILI</name>
<dbReference type="InterPro" id="IPR005485">
    <property type="entry name" value="Rbsml_uL18_euk_arch"/>
</dbReference>
<evidence type="ECO:0000256" key="4">
    <source>
        <dbReference type="ARBA" id="ARBA00022490"/>
    </source>
</evidence>
<dbReference type="Proteomes" id="UP001055439">
    <property type="component" value="Chromosome 10"/>
</dbReference>
<dbReference type="Pfam" id="PF14204">
    <property type="entry name" value="Ribosomal_L18_c"/>
    <property type="match status" value="1"/>
</dbReference>
<sequence>TAEPDPDVDARPIGFKSKPGEPERSRPSDLCEDGARTKAYFKRFQVKYKRRRDGGVDIPHSDQRFAGFKKDEMQLDAEVHRKYIFGGHVTPYMRRQVEPDGMEDMYEKVHAAIRTDPTAGKERKRFNLKKLTYEERKARLIEQLNALNACAGADDFDEDEDDE</sequence>
<evidence type="ECO:0000256" key="3">
    <source>
        <dbReference type="ARBA" id="ARBA00011113"/>
    </source>
</evidence>
<dbReference type="Gene3D" id="3.30.420.100">
    <property type="match status" value="1"/>
</dbReference>
<comment type="subcellular location">
    <subcellularLocation>
        <location evidence="1">Cytoplasm</location>
    </subcellularLocation>
</comment>
<dbReference type="GO" id="GO:0000027">
    <property type="term" value="P:ribosomal large subunit assembly"/>
    <property type="evidence" value="ECO:0007669"/>
    <property type="project" value="TreeGrafter"/>
</dbReference>
<feature type="region of interest" description="Disordered" evidence="7">
    <location>
        <begin position="1"/>
        <end position="32"/>
    </location>
</feature>
<feature type="non-terminal residue" evidence="9">
    <location>
        <position position="1"/>
    </location>
</feature>
<evidence type="ECO:0000256" key="1">
    <source>
        <dbReference type="ARBA" id="ARBA00004496"/>
    </source>
</evidence>
<dbReference type="GO" id="GO:0022625">
    <property type="term" value="C:cytosolic large ribosomal subunit"/>
    <property type="evidence" value="ECO:0007669"/>
    <property type="project" value="TreeGrafter"/>
</dbReference>
<feature type="domain" description="Large ribosomal subunit protein uL18 C-terminal eukaryotes" evidence="8">
    <location>
        <begin position="102"/>
        <end position="149"/>
    </location>
</feature>
<dbReference type="AlphaFoldDB" id="A0A9E7JH21"/>
<keyword evidence="10" id="KW-1185">Reference proteome</keyword>
<dbReference type="PANTHER" id="PTHR23410">
    <property type="entry name" value="RIBOSOMAL PROTEIN L5-RELATED"/>
    <property type="match status" value="1"/>
</dbReference>
<evidence type="ECO:0000313" key="9">
    <source>
        <dbReference type="EMBL" id="URD80564.1"/>
    </source>
</evidence>
<keyword evidence="4" id="KW-0963">Cytoplasm</keyword>
<dbReference type="EMBL" id="CP097503">
    <property type="protein sequence ID" value="URD80564.1"/>
    <property type="molecule type" value="Genomic_DNA"/>
</dbReference>
<gene>
    <name evidence="9" type="ORF">MUK42_01980</name>
</gene>
<dbReference type="InterPro" id="IPR025607">
    <property type="entry name" value="Ribosomal_uL18_C_euk"/>
</dbReference>
<accession>A0A9E7JH21</accession>
<dbReference type="GO" id="GO:0003735">
    <property type="term" value="F:structural constituent of ribosome"/>
    <property type="evidence" value="ECO:0007669"/>
    <property type="project" value="InterPro"/>
</dbReference>
<dbReference type="GO" id="GO:0006412">
    <property type="term" value="P:translation"/>
    <property type="evidence" value="ECO:0007669"/>
    <property type="project" value="InterPro"/>
</dbReference>
<dbReference type="GO" id="GO:0008097">
    <property type="term" value="F:5S rRNA binding"/>
    <property type="evidence" value="ECO:0007669"/>
    <property type="project" value="InterPro"/>
</dbReference>
<evidence type="ECO:0000256" key="6">
    <source>
        <dbReference type="ARBA" id="ARBA00023274"/>
    </source>
</evidence>
<protein>
    <submittedName>
        <fullName evidence="9">60S ribosomal protein</fullName>
    </submittedName>
</protein>
<dbReference type="SUPFAM" id="SSF53137">
    <property type="entry name" value="Translational machinery components"/>
    <property type="match status" value="1"/>
</dbReference>
<comment type="similarity">
    <text evidence="2">Belongs to the universal ribosomal protein uL18 family.</text>
</comment>
<evidence type="ECO:0000256" key="5">
    <source>
        <dbReference type="ARBA" id="ARBA00022980"/>
    </source>
</evidence>
<reference evidence="9" key="1">
    <citation type="submission" date="2022-05" db="EMBL/GenBank/DDBJ databases">
        <title>The Musa troglodytarum L. genome provides insights into the mechanism of non-climacteric behaviour and enrichment of carotenoids.</title>
        <authorList>
            <person name="Wang J."/>
        </authorList>
    </citation>
    <scope>NUCLEOTIDE SEQUENCE</scope>
    <source>
        <tissue evidence="9">Leaf</tissue>
    </source>
</reference>
<keyword evidence="5 9" id="KW-0689">Ribosomal protein</keyword>
<feature type="compositionally biased region" description="Basic and acidic residues" evidence="7">
    <location>
        <begin position="18"/>
        <end position="32"/>
    </location>
</feature>